<dbReference type="Proteomes" id="UP000053354">
    <property type="component" value="Chromosome"/>
</dbReference>
<evidence type="ECO:0000256" key="7">
    <source>
        <dbReference type="ARBA" id="ARBA00022832"/>
    </source>
</evidence>
<evidence type="ECO:0000256" key="10">
    <source>
        <dbReference type="ARBA" id="ARBA00023002"/>
    </source>
</evidence>
<keyword evidence="5" id="KW-0479">Metal-binding</keyword>
<keyword evidence="9 14" id="KW-1133">Transmembrane helix</keyword>
<accession>A0A1B1RZC4</accession>
<dbReference type="KEGG" id="pll:I858_004505"/>
<dbReference type="STRING" id="1302659.I858_004505"/>
<dbReference type="GO" id="GO:0016020">
    <property type="term" value="C:membrane"/>
    <property type="evidence" value="ECO:0007669"/>
    <property type="project" value="InterPro"/>
</dbReference>
<evidence type="ECO:0000256" key="8">
    <source>
        <dbReference type="ARBA" id="ARBA00022833"/>
    </source>
</evidence>
<dbReference type="GO" id="GO:0006633">
    <property type="term" value="P:fatty acid biosynthetic process"/>
    <property type="evidence" value="ECO:0007669"/>
    <property type="project" value="UniProtKB-KW"/>
</dbReference>
<dbReference type="PANTHER" id="PTHR12863">
    <property type="entry name" value="FATTY ACID HYDROXYLASE"/>
    <property type="match status" value="1"/>
</dbReference>
<evidence type="ECO:0000256" key="5">
    <source>
        <dbReference type="ARBA" id="ARBA00022723"/>
    </source>
</evidence>
<evidence type="ECO:0000259" key="15">
    <source>
        <dbReference type="Pfam" id="PF04116"/>
    </source>
</evidence>
<evidence type="ECO:0000256" key="4">
    <source>
        <dbReference type="ARBA" id="ARBA00022692"/>
    </source>
</evidence>
<evidence type="ECO:0000313" key="16">
    <source>
        <dbReference type="EMBL" id="ANU26293.1"/>
    </source>
</evidence>
<reference evidence="16" key="1">
    <citation type="submission" date="2016-10" db="EMBL/GenBank/DDBJ databases">
        <authorList>
            <person name="See-Too W.S."/>
        </authorList>
    </citation>
    <scope>NUCLEOTIDE SEQUENCE</scope>
    <source>
        <strain evidence="16">L10.15</strain>
    </source>
</reference>
<evidence type="ECO:0000256" key="12">
    <source>
        <dbReference type="ARBA" id="ARBA00023136"/>
    </source>
</evidence>
<feature type="transmembrane region" description="Helical" evidence="14">
    <location>
        <begin position="116"/>
        <end position="135"/>
    </location>
</feature>
<keyword evidence="3" id="KW-0444">Lipid biosynthesis</keyword>
<feature type="domain" description="Fatty acid hydroxylase" evidence="15">
    <location>
        <begin position="41"/>
        <end position="183"/>
    </location>
</feature>
<gene>
    <name evidence="16" type="ORF">I858_004505</name>
</gene>
<dbReference type="Pfam" id="PF04116">
    <property type="entry name" value="FA_hydroxylase"/>
    <property type="match status" value="1"/>
</dbReference>
<keyword evidence="17" id="KW-1185">Reference proteome</keyword>
<dbReference type="PANTHER" id="PTHR12863:SF1">
    <property type="entry name" value="FATTY ACID 2-HYDROXYLASE"/>
    <property type="match status" value="1"/>
</dbReference>
<feature type="transmembrane region" description="Helical" evidence="14">
    <location>
        <begin position="90"/>
        <end position="110"/>
    </location>
</feature>
<dbReference type="RefSeq" id="WP_049694942.1">
    <property type="nucleotide sequence ID" value="NZ_CP016540.2"/>
</dbReference>
<dbReference type="EMBL" id="CP016540">
    <property type="protein sequence ID" value="ANU26293.1"/>
    <property type="molecule type" value="Genomic_DNA"/>
</dbReference>
<evidence type="ECO:0000256" key="14">
    <source>
        <dbReference type="SAM" id="Phobius"/>
    </source>
</evidence>
<keyword evidence="10" id="KW-0560">Oxidoreductase</keyword>
<dbReference type="AlphaFoldDB" id="A0A1B1RZC4"/>
<evidence type="ECO:0000313" key="17">
    <source>
        <dbReference type="Proteomes" id="UP000053354"/>
    </source>
</evidence>
<keyword evidence="7" id="KW-0276">Fatty acid metabolism</keyword>
<feature type="transmembrane region" description="Helical" evidence="14">
    <location>
        <begin position="9"/>
        <end position="30"/>
    </location>
</feature>
<dbReference type="GO" id="GO:0005506">
    <property type="term" value="F:iron ion binding"/>
    <property type="evidence" value="ECO:0007669"/>
    <property type="project" value="InterPro"/>
</dbReference>
<keyword evidence="13" id="KW-0275">Fatty acid biosynthesis</keyword>
<evidence type="ECO:0000256" key="2">
    <source>
        <dbReference type="ARBA" id="ARBA00004477"/>
    </source>
</evidence>
<sequence length="203" mass="23959">MKKIYKEFFLFPDIAVLLVILAASICVQVWHGLTLPAIGLFAFGMLVFMFSEYLSHRFFFHLKAPKNSFFLKLLKRLHYDHHKDPNNLHLLFLPLWYSLPQILLISLVFYLVSGSFWLTLAFAAGLKTMLLLYEWKHYVAHRPIKPKTKFGKNVKKLHILHHFKNENYWYGVSTPFVDVLFGTLKDEKDVETSRTVKDLEKRL</sequence>
<keyword evidence="4 14" id="KW-0812">Transmembrane</keyword>
<keyword evidence="11" id="KW-0443">Lipid metabolism</keyword>
<keyword evidence="12 14" id="KW-0472">Membrane</keyword>
<dbReference type="InterPro" id="IPR014430">
    <property type="entry name" value="Scs7"/>
</dbReference>
<dbReference type="OrthoDB" id="9784228at2"/>
<feature type="transmembrane region" description="Helical" evidence="14">
    <location>
        <begin position="36"/>
        <end position="54"/>
    </location>
</feature>
<evidence type="ECO:0000256" key="9">
    <source>
        <dbReference type="ARBA" id="ARBA00022989"/>
    </source>
</evidence>
<keyword evidence="8" id="KW-0862">Zinc</keyword>
<evidence type="ECO:0000256" key="6">
    <source>
        <dbReference type="ARBA" id="ARBA00022824"/>
    </source>
</evidence>
<protein>
    <submittedName>
        <fullName evidence="16">Fatty acid hydroxylase</fullName>
    </submittedName>
</protein>
<comment type="subcellular location">
    <subcellularLocation>
        <location evidence="2">Endoplasmic reticulum membrane</location>
        <topology evidence="2">Multi-pass membrane protein</topology>
    </subcellularLocation>
</comment>
<dbReference type="GO" id="GO:0080132">
    <property type="term" value="F:fatty acid 2-hydroxylase activity"/>
    <property type="evidence" value="ECO:0007669"/>
    <property type="project" value="InterPro"/>
</dbReference>
<evidence type="ECO:0000256" key="1">
    <source>
        <dbReference type="ARBA" id="ARBA00001947"/>
    </source>
</evidence>
<evidence type="ECO:0000256" key="13">
    <source>
        <dbReference type="ARBA" id="ARBA00023160"/>
    </source>
</evidence>
<proteinExistence type="predicted"/>
<name>A0A1B1RZC4_9BACL</name>
<keyword evidence="6" id="KW-0256">Endoplasmic reticulum</keyword>
<comment type="cofactor">
    <cofactor evidence="1">
        <name>Zn(2+)</name>
        <dbReference type="ChEBI" id="CHEBI:29105"/>
    </cofactor>
</comment>
<dbReference type="InterPro" id="IPR006694">
    <property type="entry name" value="Fatty_acid_hydroxylase"/>
</dbReference>
<evidence type="ECO:0000256" key="11">
    <source>
        <dbReference type="ARBA" id="ARBA00023098"/>
    </source>
</evidence>
<evidence type="ECO:0000256" key="3">
    <source>
        <dbReference type="ARBA" id="ARBA00022516"/>
    </source>
</evidence>
<organism evidence="16 17">
    <name type="scientific">Planococcus versutus</name>
    <dbReference type="NCBI Taxonomy" id="1302659"/>
    <lineage>
        <taxon>Bacteria</taxon>
        <taxon>Bacillati</taxon>
        <taxon>Bacillota</taxon>
        <taxon>Bacilli</taxon>
        <taxon>Bacillales</taxon>
        <taxon>Caryophanaceae</taxon>
        <taxon>Planococcus</taxon>
    </lineage>
</organism>